<dbReference type="InterPro" id="IPR016980">
    <property type="entry name" value="S-AdoMet-dep_MeTrfase_Alr7345"/>
</dbReference>
<name>A0ABV3Z0Q1_9PROT</name>
<comment type="caution">
    <text evidence="2">The sequence shown here is derived from an EMBL/GenBank/DDBJ whole genome shotgun (WGS) entry which is preliminary data.</text>
</comment>
<sequence>MTLTYTPRIRRKSSALKFSAAIIAALALSACGSGDDNSASKAADKATPATSENTIDMVLAGDHRTDEERARDTSRHPKETLEFFGLESDMTVVEVWPGGGWYTQVIAPYLKSGGGKYYAASFPREGASEYAMNALTAFEKNYVAKPEIYGDVELTALGEGHHIAPENSADMVLTFRNVHNWQSGGTALDNFKEFYRALKPGGVLGVVEHRADGAEVSTDGKSGYVYTDDVKALAAEAGFDFDQSSEINANAADTKDHPFGVWTLPPTRRSSAVRGQDDPDFDRAMYDGIGESDRMTLKFRKPIAADGALLE</sequence>
<evidence type="ECO:0000313" key="3">
    <source>
        <dbReference type="Proteomes" id="UP001560685"/>
    </source>
</evidence>
<feature type="chain" id="PRO_5046122319" description="Methyltransferase" evidence="1">
    <location>
        <begin position="31"/>
        <end position="311"/>
    </location>
</feature>
<dbReference type="EMBL" id="JBEHZE010000001">
    <property type="protein sequence ID" value="MEX6632362.1"/>
    <property type="molecule type" value="Genomic_DNA"/>
</dbReference>
<keyword evidence="1" id="KW-0732">Signal</keyword>
<evidence type="ECO:0000256" key="1">
    <source>
        <dbReference type="SAM" id="SignalP"/>
    </source>
</evidence>
<dbReference type="SUPFAM" id="SSF53335">
    <property type="entry name" value="S-adenosyl-L-methionine-dependent methyltransferases"/>
    <property type="match status" value="1"/>
</dbReference>
<proteinExistence type="predicted"/>
<organism evidence="2 3">
    <name type="scientific">Hyphococcus lacteus</name>
    <dbReference type="NCBI Taxonomy" id="3143536"/>
    <lineage>
        <taxon>Bacteria</taxon>
        <taxon>Pseudomonadati</taxon>
        <taxon>Pseudomonadota</taxon>
        <taxon>Alphaproteobacteria</taxon>
        <taxon>Parvularculales</taxon>
        <taxon>Parvularculaceae</taxon>
        <taxon>Hyphococcus</taxon>
    </lineage>
</organism>
<dbReference type="Gene3D" id="3.40.50.150">
    <property type="entry name" value="Vaccinia Virus protein VP39"/>
    <property type="match status" value="1"/>
</dbReference>
<evidence type="ECO:0008006" key="4">
    <source>
        <dbReference type="Google" id="ProtNLM"/>
    </source>
</evidence>
<keyword evidence="3" id="KW-1185">Reference proteome</keyword>
<dbReference type="InterPro" id="IPR029063">
    <property type="entry name" value="SAM-dependent_MTases_sf"/>
</dbReference>
<protein>
    <recommendedName>
        <fullName evidence="4">Methyltransferase</fullName>
    </recommendedName>
</protein>
<evidence type="ECO:0000313" key="2">
    <source>
        <dbReference type="EMBL" id="MEX6632362.1"/>
    </source>
</evidence>
<gene>
    <name evidence="2" type="ORF">ABFZ84_02265</name>
</gene>
<dbReference type="PIRSF" id="PIRSF031679">
    <property type="entry name" value="Mtase_Alr7345_prd"/>
    <property type="match status" value="1"/>
</dbReference>
<reference evidence="2 3" key="1">
    <citation type="submission" date="2024-05" db="EMBL/GenBank/DDBJ databases">
        <title>Three bacterial strains, DH-69, EH-24, and ECK-19 isolated from coastal sediments.</title>
        <authorList>
            <person name="Ye Y.-Q."/>
            <person name="Du Z.-J."/>
        </authorList>
    </citation>
    <scope>NUCLEOTIDE SEQUENCE [LARGE SCALE GENOMIC DNA]</scope>
    <source>
        <strain evidence="2 3">ECK-19</strain>
    </source>
</reference>
<dbReference type="Proteomes" id="UP001560685">
    <property type="component" value="Unassembled WGS sequence"/>
</dbReference>
<feature type="signal peptide" evidence="1">
    <location>
        <begin position="1"/>
        <end position="30"/>
    </location>
</feature>
<dbReference type="RefSeq" id="WP_369312288.1">
    <property type="nucleotide sequence ID" value="NZ_JBEHZE010000001.1"/>
</dbReference>
<accession>A0ABV3Z0Q1</accession>